<dbReference type="InterPro" id="IPR039640">
    <property type="entry name" value="SCAB"/>
</dbReference>
<reference evidence="4 5" key="1">
    <citation type="submission" date="2024-08" db="EMBL/GenBank/DDBJ databases">
        <title>Insights into the chromosomal genome structure of Flemingia macrophylla.</title>
        <authorList>
            <person name="Ding Y."/>
            <person name="Zhao Y."/>
            <person name="Bi W."/>
            <person name="Wu M."/>
            <person name="Zhao G."/>
            <person name="Gong Y."/>
            <person name="Li W."/>
            <person name="Zhang P."/>
        </authorList>
    </citation>
    <scope>NUCLEOTIDE SEQUENCE [LARGE SCALE GENOMIC DNA]</scope>
    <source>
        <strain evidence="4">DYQJB</strain>
        <tissue evidence="4">Leaf</tissue>
    </source>
</reference>
<dbReference type="InterPro" id="IPR032009">
    <property type="entry name" value="SCAB_CC"/>
</dbReference>
<organism evidence="4 5">
    <name type="scientific">Flemingia macrophylla</name>
    <dbReference type="NCBI Taxonomy" id="520843"/>
    <lineage>
        <taxon>Eukaryota</taxon>
        <taxon>Viridiplantae</taxon>
        <taxon>Streptophyta</taxon>
        <taxon>Embryophyta</taxon>
        <taxon>Tracheophyta</taxon>
        <taxon>Spermatophyta</taxon>
        <taxon>Magnoliopsida</taxon>
        <taxon>eudicotyledons</taxon>
        <taxon>Gunneridae</taxon>
        <taxon>Pentapetalae</taxon>
        <taxon>rosids</taxon>
        <taxon>fabids</taxon>
        <taxon>Fabales</taxon>
        <taxon>Fabaceae</taxon>
        <taxon>Papilionoideae</taxon>
        <taxon>50 kb inversion clade</taxon>
        <taxon>NPAAA clade</taxon>
        <taxon>indigoferoid/millettioid clade</taxon>
        <taxon>Phaseoleae</taxon>
        <taxon>Flemingia</taxon>
    </lineage>
</organism>
<dbReference type="PANTHER" id="PTHR31172">
    <property type="entry name" value="STOMATAL CLOSURE-RELATED ACTIN-BINDING PROTEIN 1"/>
    <property type="match status" value="1"/>
</dbReference>
<protein>
    <submittedName>
        <fullName evidence="4">Uncharacterized protein</fullName>
    </submittedName>
</protein>
<keyword evidence="5" id="KW-1185">Reference proteome</keyword>
<comment type="caution">
    <text evidence="4">The sequence shown here is derived from an EMBL/GenBank/DDBJ whole genome shotgun (WGS) entry which is preliminary data.</text>
</comment>
<evidence type="ECO:0000313" key="4">
    <source>
        <dbReference type="EMBL" id="KAL2347759.1"/>
    </source>
</evidence>
<accession>A0ABD1NI13</accession>
<gene>
    <name evidence="4" type="ORF">Fmac_001759</name>
</gene>
<evidence type="ECO:0000259" key="3">
    <source>
        <dbReference type="Pfam" id="PF17684"/>
    </source>
</evidence>
<name>A0ABD1NI13_9FABA</name>
<dbReference type="InterPro" id="IPR041144">
    <property type="entry name" value="SCAB-PH"/>
</dbReference>
<sequence>MLRQPSKIMDMEYELRPLTLRAQLSEKTRQYLRLQKELSRTKKGGEKDPHLYELEGIETLQIQPCSDTALEVSNCSIQCIVYHLIVPKKELISVSSLLFCLSYNTTLSEATESVYAPEPFDVGRILQAAGLGTYVEALMNGSRHPTESIHVLHLGKMRMKLCKGRTTIAKEYYSSSMQIVRTAILLKLAMDFIAVLAPELRTSSITLVVTNDGHTVKHLYGQDVARLNTRIARAKTLYTTVKHSYGQCCIVNHPSWTHAQNVSYHDPSCYNTPYGPGSPVKNHIWPGYFVAMSD</sequence>
<proteinExistence type="predicted"/>
<dbReference type="Gene3D" id="2.30.29.140">
    <property type="match status" value="1"/>
</dbReference>
<dbReference type="PANTHER" id="PTHR31172:SF14">
    <property type="entry name" value="CYCLIN 4"/>
    <property type="match status" value="1"/>
</dbReference>
<dbReference type="AlphaFoldDB" id="A0ABD1NI13"/>
<dbReference type="Pfam" id="PF16712">
    <property type="entry name" value="SCAB_CC"/>
    <property type="match status" value="1"/>
</dbReference>
<dbReference type="Proteomes" id="UP001603857">
    <property type="component" value="Unassembled WGS sequence"/>
</dbReference>
<feature type="domain" description="Stomatal closure-related actin-binding protein PH" evidence="3">
    <location>
        <begin position="137"/>
        <end position="180"/>
    </location>
</feature>
<feature type="domain" description="Stomatal closure-related actin-binding protein coiled-coil" evidence="2">
    <location>
        <begin position="1"/>
        <end position="38"/>
    </location>
</feature>
<dbReference type="Pfam" id="PF17684">
    <property type="entry name" value="SCAB-PH"/>
    <property type="match status" value="1"/>
</dbReference>
<evidence type="ECO:0000259" key="1">
    <source>
        <dbReference type="Pfam" id="PF16709"/>
    </source>
</evidence>
<evidence type="ECO:0000259" key="2">
    <source>
        <dbReference type="Pfam" id="PF16712"/>
    </source>
</evidence>
<dbReference type="EMBL" id="JBGMDY010000001">
    <property type="protein sequence ID" value="KAL2347759.1"/>
    <property type="molecule type" value="Genomic_DNA"/>
</dbReference>
<dbReference type="Pfam" id="PF16709">
    <property type="entry name" value="SCAB-Ig"/>
    <property type="match status" value="1"/>
</dbReference>
<evidence type="ECO:0000313" key="5">
    <source>
        <dbReference type="Proteomes" id="UP001603857"/>
    </source>
</evidence>
<dbReference type="InterPro" id="IPR032015">
    <property type="entry name" value="SCAB-Ig"/>
</dbReference>
<feature type="domain" description="Stomatal closure-related actin-binding protein Ig" evidence="1">
    <location>
        <begin position="52"/>
        <end position="128"/>
    </location>
</feature>